<gene>
    <name evidence="1" type="ORF">FKW44_020859</name>
</gene>
<name>A0A7T8GQN0_CALRO</name>
<reference evidence="2" key="1">
    <citation type="submission" date="2021-01" db="EMBL/GenBank/DDBJ databases">
        <title>Caligus Genome Assembly.</title>
        <authorList>
            <person name="Gallardo-Escarate C."/>
        </authorList>
    </citation>
    <scope>NUCLEOTIDE SEQUENCE [LARGE SCALE GENOMIC DNA]</scope>
</reference>
<protein>
    <submittedName>
        <fullName evidence="1">Uncharacterized protein</fullName>
    </submittedName>
</protein>
<evidence type="ECO:0000313" key="1">
    <source>
        <dbReference type="EMBL" id="QQP35912.1"/>
    </source>
</evidence>
<dbReference type="EMBL" id="CP045904">
    <property type="protein sequence ID" value="QQP35912.1"/>
    <property type="molecule type" value="Genomic_DNA"/>
</dbReference>
<dbReference type="OrthoDB" id="8122262at2759"/>
<sequence>HHQVAYIPRRTVYDITNKWEKSGISKRKKHKPRSDQICTPTFVAGLKRSIKANPGTPMSIVARKRPQDYRRSLDGLCGLRDPVHIPAGLGARPKGQTCAVLAEEECAKLLGLQHLTPQEPRSEPMRLLLVCATHHSYVASLKASIKSEMNKLDPAE</sequence>
<evidence type="ECO:0000313" key="2">
    <source>
        <dbReference type="Proteomes" id="UP000595437"/>
    </source>
</evidence>
<feature type="non-terminal residue" evidence="1">
    <location>
        <position position="156"/>
    </location>
</feature>
<dbReference type="AlphaFoldDB" id="A0A7T8GQN0"/>
<proteinExistence type="predicted"/>
<organism evidence="1 2">
    <name type="scientific">Caligus rogercresseyi</name>
    <name type="common">Sea louse</name>
    <dbReference type="NCBI Taxonomy" id="217165"/>
    <lineage>
        <taxon>Eukaryota</taxon>
        <taxon>Metazoa</taxon>
        <taxon>Ecdysozoa</taxon>
        <taxon>Arthropoda</taxon>
        <taxon>Crustacea</taxon>
        <taxon>Multicrustacea</taxon>
        <taxon>Hexanauplia</taxon>
        <taxon>Copepoda</taxon>
        <taxon>Siphonostomatoida</taxon>
        <taxon>Caligidae</taxon>
        <taxon>Caligus</taxon>
    </lineage>
</organism>
<accession>A0A7T8GQN0</accession>
<keyword evidence="2" id="KW-1185">Reference proteome</keyword>
<dbReference type="Proteomes" id="UP000595437">
    <property type="component" value="Chromosome 15"/>
</dbReference>
<feature type="non-terminal residue" evidence="1">
    <location>
        <position position="1"/>
    </location>
</feature>